<evidence type="ECO:0000313" key="3">
    <source>
        <dbReference type="Proteomes" id="UP000198460"/>
    </source>
</evidence>
<name>A0A238H8X9_9BURK</name>
<proteinExistence type="predicted"/>
<reference evidence="2 3" key="1">
    <citation type="submission" date="2017-04" db="EMBL/GenBank/DDBJ databases">
        <authorList>
            <person name="Afonso C.L."/>
            <person name="Miller P.J."/>
            <person name="Scott M.A."/>
            <person name="Spackman E."/>
            <person name="Goraichik I."/>
            <person name="Dimitrov K.M."/>
            <person name="Suarez D.L."/>
            <person name="Swayne D.E."/>
        </authorList>
    </citation>
    <scope>NUCLEOTIDE SEQUENCE [LARGE SCALE GENOMIC DNA]</scope>
    <source>
        <strain evidence="2">LMG 28154</strain>
    </source>
</reference>
<dbReference type="Proteomes" id="UP000198460">
    <property type="component" value="Unassembled WGS sequence"/>
</dbReference>
<feature type="region of interest" description="Disordered" evidence="1">
    <location>
        <begin position="54"/>
        <end position="73"/>
    </location>
</feature>
<evidence type="ECO:0000313" key="2">
    <source>
        <dbReference type="EMBL" id="SMG01535.1"/>
    </source>
</evidence>
<gene>
    <name evidence="2" type="ORF">BSIN_4415</name>
</gene>
<dbReference type="RefSeq" id="WP_089341365.1">
    <property type="nucleotide sequence ID" value="NZ_FXAN01000075.1"/>
</dbReference>
<evidence type="ECO:0000256" key="1">
    <source>
        <dbReference type="SAM" id="MobiDB-lite"/>
    </source>
</evidence>
<protein>
    <submittedName>
        <fullName evidence="2">Uncharacterized protein</fullName>
    </submittedName>
</protein>
<accession>A0A238H8X9</accession>
<organism evidence="2 3">
    <name type="scientific">Burkholderia singularis</name>
    <dbReference type="NCBI Taxonomy" id="1503053"/>
    <lineage>
        <taxon>Bacteria</taxon>
        <taxon>Pseudomonadati</taxon>
        <taxon>Pseudomonadota</taxon>
        <taxon>Betaproteobacteria</taxon>
        <taxon>Burkholderiales</taxon>
        <taxon>Burkholderiaceae</taxon>
        <taxon>Burkholderia</taxon>
        <taxon>pseudomallei group</taxon>
    </lineage>
</organism>
<dbReference type="AlphaFoldDB" id="A0A238H8X9"/>
<dbReference type="EMBL" id="FXAN01000075">
    <property type="protein sequence ID" value="SMG01535.1"/>
    <property type="molecule type" value="Genomic_DNA"/>
</dbReference>
<sequence>MKIVVRIERLVLDGIANEPGHRARLCAALERELARLVGAPGAFDASEAHGWRAGATPTLRAPGIRPVRGETPETTGRRIAGALHAGIRGRR</sequence>